<sequence length="341" mass="35779">MSVRAGGAARSVELRFPGPDRDLAATLLVPPGPGPFPAAVLVSGSGPVDRDSNAPKLAIDSTRQLAHALAEAGIASLRYDKRGVGGSRLLRDGTTEGKDAWKRVGLFDNADDASAAYAALAARPEVDLSHLFLVGHSEGATLVAHVGARLVAEGAGPRPAGVVLLAMAAVPGDAVLRWQTSAVLPTLPAPVRALLKLLRVDVVAKVSRNHDRLRSTTTDVARIGGAAINARWFREFLDHDPRHDLRALTVPVLAVTGSKDLQVDPADLDAIAALVPGPVETWCAPDVSHLLRTQSGPASLRAYKTEVRRPVEPAVLERVTSWLAGQAAVGSPWTAPTGRPR</sequence>
<dbReference type="PANTHER" id="PTHR43265:SF1">
    <property type="entry name" value="ESTERASE ESTD"/>
    <property type="match status" value="1"/>
</dbReference>
<dbReference type="PANTHER" id="PTHR43265">
    <property type="entry name" value="ESTERASE ESTD"/>
    <property type="match status" value="1"/>
</dbReference>
<keyword evidence="2" id="KW-0378">Hydrolase</keyword>
<dbReference type="RefSeq" id="WP_344058638.1">
    <property type="nucleotide sequence ID" value="NZ_BAAAPU010000003.1"/>
</dbReference>
<dbReference type="InterPro" id="IPR029058">
    <property type="entry name" value="AB_hydrolase_fold"/>
</dbReference>
<comment type="caution">
    <text evidence="2">The sequence shown here is derived from an EMBL/GenBank/DDBJ whole genome shotgun (WGS) entry which is preliminary data.</text>
</comment>
<proteinExistence type="predicted"/>
<evidence type="ECO:0000313" key="3">
    <source>
        <dbReference type="Proteomes" id="UP001500013"/>
    </source>
</evidence>
<dbReference type="Gene3D" id="3.40.50.1820">
    <property type="entry name" value="alpha/beta hydrolase"/>
    <property type="match status" value="1"/>
</dbReference>
<keyword evidence="3" id="KW-1185">Reference proteome</keyword>
<evidence type="ECO:0000313" key="2">
    <source>
        <dbReference type="EMBL" id="GAA1970508.1"/>
    </source>
</evidence>
<accession>A0ABN2RK19</accession>
<dbReference type="InterPro" id="IPR022742">
    <property type="entry name" value="Hydrolase_4"/>
</dbReference>
<reference evidence="2 3" key="1">
    <citation type="journal article" date="2019" name="Int. J. Syst. Evol. Microbiol.">
        <title>The Global Catalogue of Microorganisms (GCM) 10K type strain sequencing project: providing services to taxonomists for standard genome sequencing and annotation.</title>
        <authorList>
            <consortium name="The Broad Institute Genomics Platform"/>
            <consortium name="The Broad Institute Genome Sequencing Center for Infectious Disease"/>
            <person name="Wu L."/>
            <person name="Ma J."/>
        </authorList>
    </citation>
    <scope>NUCLEOTIDE SEQUENCE [LARGE SCALE GENOMIC DNA]</scope>
    <source>
        <strain evidence="2 3">JCM 15628</strain>
    </source>
</reference>
<dbReference type="InterPro" id="IPR053145">
    <property type="entry name" value="AB_hydrolase_Est10"/>
</dbReference>
<evidence type="ECO:0000259" key="1">
    <source>
        <dbReference type="Pfam" id="PF12146"/>
    </source>
</evidence>
<name>A0ABN2RK19_9MICO</name>
<organism evidence="2 3">
    <name type="scientific">Terrabacter lapilli</name>
    <dbReference type="NCBI Taxonomy" id="436231"/>
    <lineage>
        <taxon>Bacteria</taxon>
        <taxon>Bacillati</taxon>
        <taxon>Actinomycetota</taxon>
        <taxon>Actinomycetes</taxon>
        <taxon>Micrococcales</taxon>
        <taxon>Intrasporangiaceae</taxon>
        <taxon>Terrabacter</taxon>
    </lineage>
</organism>
<dbReference type="Proteomes" id="UP001500013">
    <property type="component" value="Unassembled WGS sequence"/>
</dbReference>
<dbReference type="Pfam" id="PF12146">
    <property type="entry name" value="Hydrolase_4"/>
    <property type="match status" value="1"/>
</dbReference>
<dbReference type="GO" id="GO:0016787">
    <property type="term" value="F:hydrolase activity"/>
    <property type="evidence" value="ECO:0007669"/>
    <property type="project" value="UniProtKB-KW"/>
</dbReference>
<dbReference type="SUPFAM" id="SSF53474">
    <property type="entry name" value="alpha/beta-Hydrolases"/>
    <property type="match status" value="1"/>
</dbReference>
<protein>
    <submittedName>
        <fullName evidence="2">Alpha/beta hydrolase</fullName>
    </submittedName>
</protein>
<gene>
    <name evidence="2" type="ORF">GCM10009817_08020</name>
</gene>
<feature type="domain" description="Serine aminopeptidase S33" evidence="1">
    <location>
        <begin position="62"/>
        <end position="276"/>
    </location>
</feature>
<dbReference type="EMBL" id="BAAAPU010000003">
    <property type="protein sequence ID" value="GAA1970508.1"/>
    <property type="molecule type" value="Genomic_DNA"/>
</dbReference>